<evidence type="ECO:0000256" key="1">
    <source>
        <dbReference type="SAM" id="MobiDB-lite"/>
    </source>
</evidence>
<evidence type="ECO:0000313" key="2">
    <source>
        <dbReference type="EMBL" id="KAF0903474.1"/>
    </source>
</evidence>
<evidence type="ECO:0000313" key="3">
    <source>
        <dbReference type="Proteomes" id="UP000479710"/>
    </source>
</evidence>
<organism evidence="2 3">
    <name type="scientific">Oryza meyeriana var. granulata</name>
    <dbReference type="NCBI Taxonomy" id="110450"/>
    <lineage>
        <taxon>Eukaryota</taxon>
        <taxon>Viridiplantae</taxon>
        <taxon>Streptophyta</taxon>
        <taxon>Embryophyta</taxon>
        <taxon>Tracheophyta</taxon>
        <taxon>Spermatophyta</taxon>
        <taxon>Magnoliopsida</taxon>
        <taxon>Liliopsida</taxon>
        <taxon>Poales</taxon>
        <taxon>Poaceae</taxon>
        <taxon>BOP clade</taxon>
        <taxon>Oryzoideae</taxon>
        <taxon>Oryzeae</taxon>
        <taxon>Oryzinae</taxon>
        <taxon>Oryza</taxon>
        <taxon>Oryza meyeriana</taxon>
    </lineage>
</organism>
<accession>A0A6G1CUB0</accession>
<comment type="caution">
    <text evidence="2">The sequence shown here is derived from an EMBL/GenBank/DDBJ whole genome shotgun (WGS) entry which is preliminary data.</text>
</comment>
<dbReference type="AlphaFoldDB" id="A0A6G1CUB0"/>
<keyword evidence="3" id="KW-1185">Reference proteome</keyword>
<sequence>MEMGKSRATGHKDNIGKINGDKTTLAANEETHLFQVGRHGVHAVGSHWEDDGCCSLMNLI</sequence>
<feature type="region of interest" description="Disordered" evidence="1">
    <location>
        <begin position="1"/>
        <end position="20"/>
    </location>
</feature>
<dbReference type="Proteomes" id="UP000479710">
    <property type="component" value="Unassembled WGS sequence"/>
</dbReference>
<protein>
    <submittedName>
        <fullName evidence="2">Uncharacterized protein</fullName>
    </submittedName>
</protein>
<name>A0A6G1CUB0_9ORYZ</name>
<dbReference type="EMBL" id="SPHZ02000008">
    <property type="protein sequence ID" value="KAF0903474.1"/>
    <property type="molecule type" value="Genomic_DNA"/>
</dbReference>
<reference evidence="2 3" key="1">
    <citation type="submission" date="2019-11" db="EMBL/GenBank/DDBJ databases">
        <title>Whole genome sequence of Oryza granulata.</title>
        <authorList>
            <person name="Li W."/>
        </authorList>
    </citation>
    <scope>NUCLEOTIDE SEQUENCE [LARGE SCALE GENOMIC DNA]</scope>
    <source>
        <strain evidence="3">cv. Menghai</strain>
        <tissue evidence="2">Leaf</tissue>
    </source>
</reference>
<gene>
    <name evidence="2" type="ORF">E2562_027885</name>
</gene>
<proteinExistence type="predicted"/>